<feature type="chain" id="PRO_5012106356" evidence="3">
    <location>
        <begin position="32"/>
        <end position="464"/>
    </location>
</feature>
<evidence type="ECO:0000256" key="1">
    <source>
        <dbReference type="SAM" id="MobiDB-lite"/>
    </source>
</evidence>
<feature type="compositionally biased region" description="Basic and acidic residues" evidence="1">
    <location>
        <begin position="183"/>
        <end position="197"/>
    </location>
</feature>
<dbReference type="EMBL" id="NHOC01000004">
    <property type="protein sequence ID" value="OUM20898.1"/>
    <property type="molecule type" value="Genomic_DNA"/>
</dbReference>
<keyword evidence="3" id="KW-0732">Signal</keyword>
<keyword evidence="2" id="KW-0812">Transmembrane</keyword>
<keyword evidence="2" id="KW-1133">Transmembrane helix</keyword>
<feature type="region of interest" description="Disordered" evidence="1">
    <location>
        <begin position="176"/>
        <end position="200"/>
    </location>
</feature>
<dbReference type="Proteomes" id="UP000194903">
    <property type="component" value="Unassembled WGS sequence"/>
</dbReference>
<feature type="transmembrane region" description="Helical" evidence="2">
    <location>
        <begin position="208"/>
        <end position="228"/>
    </location>
</feature>
<feature type="compositionally biased region" description="Low complexity" evidence="1">
    <location>
        <begin position="272"/>
        <end position="291"/>
    </location>
</feature>
<proteinExistence type="predicted"/>
<comment type="caution">
    <text evidence="4">The sequence shown here is derived from an EMBL/GenBank/DDBJ whole genome shotgun (WGS) entry which is preliminary data.</text>
</comment>
<evidence type="ECO:0000256" key="2">
    <source>
        <dbReference type="SAM" id="Phobius"/>
    </source>
</evidence>
<protein>
    <submittedName>
        <fullName evidence="4">Uncharacterized protein</fullName>
    </submittedName>
</protein>
<organism evidence="4 5">
    <name type="scientific">Butyricicoccus porcorum</name>
    <dbReference type="NCBI Taxonomy" id="1945634"/>
    <lineage>
        <taxon>Bacteria</taxon>
        <taxon>Bacillati</taxon>
        <taxon>Bacillota</taxon>
        <taxon>Clostridia</taxon>
        <taxon>Eubacteriales</taxon>
        <taxon>Butyricicoccaceae</taxon>
        <taxon>Butyricicoccus</taxon>
    </lineage>
</organism>
<accession>A0A252F548</accession>
<evidence type="ECO:0000256" key="3">
    <source>
        <dbReference type="SAM" id="SignalP"/>
    </source>
</evidence>
<name>A0A252F548_9FIRM</name>
<reference evidence="4 5" key="1">
    <citation type="submission" date="2017-05" db="EMBL/GenBank/DDBJ databases">
        <title>Butyricicoccus porcorum sp. nov. a butyrate-producing bacterium from the swine intestinal tract.</title>
        <authorList>
            <person name="Trachsel J."/>
            <person name="Humphrey S."/>
            <person name="Allen H.K."/>
        </authorList>
    </citation>
    <scope>NUCLEOTIDE SEQUENCE [LARGE SCALE GENOMIC DNA]</scope>
    <source>
        <strain evidence="4">BB10</strain>
    </source>
</reference>
<feature type="region of interest" description="Disordered" evidence="1">
    <location>
        <begin position="239"/>
        <end position="329"/>
    </location>
</feature>
<sequence length="464" mass="52129">MKLKRGKNGRAYRVLLLCGICLLLLRVPAGAQRMGSVDVNGSEVAYQAQYDAYTEAASQDGAVVCKLSVENPTAGKNGAVARIVMPDGKNTYLYMDEGSLAVMQFDGSEYKKFKEEYELKKNTTYTLCVFQDGLVFLDGVNCYKYSGDFYGFTDVAAGWSDQSNVFSVLLEKSNAVEPDTEDGEKTDTTEEKSEQETKASPSASFPSVWIILVMLLAVTSNLVALAALRTSNIALRAVRPNRPNTPRHTVASSVQRKEPQKVVRQHRPAPQPVKQQKKQSAPQSRSARPAAKPQEQTTAKKRPTPELFDQENVMQTDAEQTPEPKTAARKQYTLAQPFDLYRNPYWRANPAQFVPYRFGSFDRGYCTFERGRNLSHDLFVLLDRNCIWLNPIRFHPRAQGQGVPISMAEYSELSMVFDFCHVGTGVREIALSVDVEMVNFRPARIRKNSDDVWELDQRGIIVFE</sequence>
<evidence type="ECO:0000313" key="5">
    <source>
        <dbReference type="Proteomes" id="UP000194903"/>
    </source>
</evidence>
<feature type="signal peptide" evidence="3">
    <location>
        <begin position="1"/>
        <end position="31"/>
    </location>
</feature>
<gene>
    <name evidence="4" type="ORF">CBW42_04740</name>
</gene>
<keyword evidence="5" id="KW-1185">Reference proteome</keyword>
<feature type="compositionally biased region" description="Polar residues" evidence="1">
    <location>
        <begin position="242"/>
        <end position="254"/>
    </location>
</feature>
<keyword evidence="2" id="KW-0472">Membrane</keyword>
<dbReference type="RefSeq" id="WP_087018277.1">
    <property type="nucleotide sequence ID" value="NZ_NHOC01000004.1"/>
</dbReference>
<evidence type="ECO:0000313" key="4">
    <source>
        <dbReference type="EMBL" id="OUM20898.1"/>
    </source>
</evidence>
<dbReference type="AlphaFoldDB" id="A0A252F548"/>